<comment type="caution">
    <text evidence="8">The sequence shown here is derived from an EMBL/GenBank/DDBJ whole genome shotgun (WGS) entry which is preliminary data.</text>
</comment>
<keyword evidence="9" id="KW-1185">Reference proteome</keyword>
<name>A0A2C6LG90_9APIC</name>
<feature type="region of interest" description="Disordered" evidence="6">
    <location>
        <begin position="58"/>
        <end position="101"/>
    </location>
</feature>
<feature type="region of interest" description="Disordered" evidence="6">
    <location>
        <begin position="1079"/>
        <end position="1220"/>
    </location>
</feature>
<feature type="region of interest" description="Disordered" evidence="6">
    <location>
        <begin position="1"/>
        <end position="24"/>
    </location>
</feature>
<dbReference type="InterPro" id="IPR003119">
    <property type="entry name" value="SAP_A"/>
</dbReference>
<feature type="region of interest" description="Disordered" evidence="6">
    <location>
        <begin position="131"/>
        <end position="164"/>
    </location>
</feature>
<feature type="compositionally biased region" description="Polar residues" evidence="6">
    <location>
        <begin position="2110"/>
        <end position="2122"/>
    </location>
</feature>
<feature type="compositionally biased region" description="Low complexity" evidence="6">
    <location>
        <begin position="1199"/>
        <end position="1220"/>
    </location>
</feature>
<feature type="domain" description="Saposin A-type" evidence="7">
    <location>
        <begin position="913"/>
        <end position="953"/>
    </location>
</feature>
<evidence type="ECO:0000313" key="8">
    <source>
        <dbReference type="EMBL" id="PHJ25702.1"/>
    </source>
</evidence>
<proteinExistence type="predicted"/>
<reference evidence="8 9" key="1">
    <citation type="journal article" date="2017" name="Int. J. Parasitol.">
        <title>The genome of the protozoan parasite Cystoisospora suis and a reverse vaccinology approach to identify vaccine candidates.</title>
        <authorList>
            <person name="Palmieri N."/>
            <person name="Shrestha A."/>
            <person name="Ruttkowski B."/>
            <person name="Beck T."/>
            <person name="Vogl C."/>
            <person name="Tomley F."/>
            <person name="Blake D.P."/>
            <person name="Joachim A."/>
        </authorList>
    </citation>
    <scope>NUCLEOTIDE SEQUENCE [LARGE SCALE GENOMIC DNA]</scope>
    <source>
        <strain evidence="8 9">Wien I</strain>
    </source>
</reference>
<comment type="subcellular location">
    <subcellularLocation>
        <location evidence="1">Secreted</location>
    </subcellularLocation>
</comment>
<keyword evidence="4" id="KW-1015">Disulfide bond</keyword>
<sequence length="2422" mass="256713">MRGPRLAEAGCARARSSRGSDGMSRLWAGGPLAGRASSGCGCSRGLSVNSVLTTRSRAGFGSRGFAGTTSLSSVGSTTRRSDSSVSSEFTNEERKQGLREDCGQQVAAFQDHGSPETESFSTMTFVSHEEARDIRGGGGEERRSLVQVPGGGTRAKEVGPSSGPVANHANFTRVVEQRVPLLLRQRWLLYRVSAKDSIPVGATISPASRTVAFLPRGKVIPVFDAALAARFCCQDTCVPRPSSGGTYTPCCSCASCDPCLVDETPFLDKRRCHSAARSYAPLRTAYLSQPSLATVIHRDKSPGRFVRGSCSRTLKRGWRSVSLRSVGDSERGGCVACKGIETESGSAEGRQWTRRRFMSVVGKGKPGSEAPLQFVIDSSGCTVSVTTGREQPEPSADRWSNTDGSSRGCSNRGRGPACIVLHSGCEDIPTPSRPPAVEVLKRTQCPCGERPGAGPKRGTTSGWAALGCRCCSCTSCRLIVVRLRTTEGWVDLCRIGGDGKLGEMQLEKVDEAEESFRTPQLYQVIADGYLLNVRPGLEIEGPVARTLPPATHVEVFERRLNKEGLMRLRLADGWISERRRGGETSSHNTGGQQPIVKGSMFASRVPLTGTVAAGGGSTSGGSLFAVRVRDSRRLKQKLQLLAALSTLPASTTSAQAKVIDRFIASLPSLSVLDAVRTVGTSAAFGRQEYFFGLACDCRAGATTACGPCTSHAVTALALHGSAGLLDSETPTTSRNARNQTYCNKRREEVACASGCFASGCVAETPSAQARCFGGDGSFQESRYHLSGENDTVQSRRDVAFDMPGDTRDCADHGGQQQQSVKGDFRCTEVETRRTSQLGESESARCGEPAVQHQSCRGATALPRDVRHTFCAPCGLNCASRILAGGLSAAVDDVIAYVRLCPRSPAAFKPCATPLSSPKELSGGSTDLCQATHHPRQCQAVPTCAAEVPGTPASCAPGLDGSGVPRPHLAEDCWPSSYGCPAGLKTHEHLRGRPVGGKRLGGQEGEGDECLRGCPLGGRRLGGQQGDGASRKKWGSEKSRADSRDGSVFSDFDDAVRRQVLDKWGEREVVKDCHESLGRRSRSTSAVFSSRLVRPSRRNESDRVPGGCSKTRDTAGHSELRSPGSARNFGKQTRCSGTPPLRREWRRWSIEDRGATPRFSPPHHGTCGGVEGQSQPLSHDQVHGQSPRTADGDDTGVACSFSRGRSSASWSTQRSSGGDAGLGSSSFAQALSLLFSPLSFAGTPVRGTTESSSSRSISSGSRPAENRAVAPGDTLMNKGTLPSPGDGHVDAVDAAPRLRSALSDIGKQCETSHVIPSGSRRVASTLVPSASTTSAHVQDLHGGTEVRKWGHISGEFAGVAADLHRLSSAGSFSQAAPTQDVALCCESLACRGTQQARRTLEHGRWDSASSGSLTEEETCSERSSCIGRCWQVDRRFSHPLHGPGARCFSFVPRTVREAENLRSDVSLAAALPGRVCRSCAAHGAILSSASSPECSGDACIVACEDESSSGVARLSVVGVERAVDSRSPGEMLRVGCATKRDRSICHSECGLFRNEEGGSVRRGDHGGLPALLGLEGSESKSTGGAVYARSCRGEPDADWCAGGKRSSDSFGDVTGENSDGPTIGKTEDYRRNVKGDFDKTAPRTRGWLDGSPASPGIMPFVTVAAVVCCCDVASTSTHFGTPGCLRRDSRPCLECGGFPEFSCEPAQQPCAREQSPADASSVWWTSCGERFARSNFAAPREGGRLRGCDVNSRRAESGYGAYPDCEGCGSSSAVAGLTSLASYVPETCPSCRRHSVDRAVFLGRGAAAAVRLLTEIASALPHYPRHGHFLAEQQLMMLERQELLKQQTCAGAEADLGRAKCRQGSVGSCEPAAGSTLASFPAECRAHSWEARVGTDAARLSGSERPLAMSLGVYREVLRPGDSHYNFCLVALLSSLSCHRDASWSFPNGVNTPVAAASAANHGPLPSCGSGSRKSVTLNKCSAFTFHPPPVFRVRKIERLHNPLLLQRYVHERETMLLFKGNRDCESVENILGNPILRVQPDHPGMAWLNEFFLFHGCKGDRAQLIALSGFDFRRAGENRGKLFGTGTYFSPLASKADLYTRTLPDAPGQSAASANAPTSPQRRWSPRATPLACGSGMSSGGQAPDTVFRRCRSGGSAARSGSPGGGRMSRQNQRTTRGSDVPGVSGTASACRSPPDNIGSHGVRAAPSSSRWAGRGSAKRSDSSGPRWKGAFTAQQTSSRDVSDDEECGKLHEYRTSEEDNSTDEEPGHRVETEPNPKTAVRTLILSRVCLGDVYRATRAMPEARMPPAMAGPVPGEVPVHSPLAGRMAASTGGVVRGSGTPPATGAAKPAAVSVGMTSGHGNQDAQLMHYDSIMAESRTKGGVVDSVEFVVFERGQALPLYCITYTHDPACRCAFCYRFDS</sequence>
<protein>
    <submittedName>
        <fullName evidence="8">Poly(Adp-ribose) polymerase catalytic domain protein</fullName>
    </submittedName>
</protein>
<organism evidence="8 9">
    <name type="scientific">Cystoisospora suis</name>
    <dbReference type="NCBI Taxonomy" id="483139"/>
    <lineage>
        <taxon>Eukaryota</taxon>
        <taxon>Sar</taxon>
        <taxon>Alveolata</taxon>
        <taxon>Apicomplexa</taxon>
        <taxon>Conoidasida</taxon>
        <taxon>Coccidia</taxon>
        <taxon>Eucoccidiorida</taxon>
        <taxon>Eimeriorina</taxon>
        <taxon>Sarcocystidae</taxon>
        <taxon>Cystoisospora</taxon>
    </lineage>
</organism>
<feature type="compositionally biased region" description="Polar residues" evidence="6">
    <location>
        <begin position="1171"/>
        <end position="1187"/>
    </location>
</feature>
<feature type="compositionally biased region" description="Basic and acidic residues" evidence="6">
    <location>
        <begin position="131"/>
        <end position="144"/>
    </location>
</feature>
<dbReference type="OrthoDB" id="333914at2759"/>
<dbReference type="PANTHER" id="PTHR45740">
    <property type="entry name" value="POLY [ADP-RIBOSE] POLYMERASE"/>
    <property type="match status" value="1"/>
</dbReference>
<accession>A0A2C6LG90</accession>
<dbReference type="PANTHER" id="PTHR45740:SF2">
    <property type="entry name" value="POLY [ADP-RIBOSE] POLYMERASE"/>
    <property type="match status" value="1"/>
</dbReference>
<keyword evidence="5" id="KW-0325">Glycoprotein</keyword>
<feature type="compositionally biased region" description="Low complexity" evidence="6">
    <location>
        <begin position="67"/>
        <end position="87"/>
    </location>
</feature>
<feature type="compositionally biased region" description="Basic and acidic residues" evidence="6">
    <location>
        <begin position="2266"/>
        <end position="2275"/>
    </location>
</feature>
<evidence type="ECO:0000256" key="3">
    <source>
        <dbReference type="ARBA" id="ARBA00022729"/>
    </source>
</evidence>
<feature type="compositionally biased region" description="Basic and acidic residues" evidence="6">
    <location>
        <begin position="2248"/>
        <end position="2258"/>
    </location>
</feature>
<dbReference type="GO" id="GO:1990404">
    <property type="term" value="F:NAD+-protein mono-ADP-ribosyltransferase activity"/>
    <property type="evidence" value="ECO:0007669"/>
    <property type="project" value="TreeGrafter"/>
</dbReference>
<dbReference type="VEuPathDB" id="ToxoDB:CSUI_000443"/>
<feature type="compositionally biased region" description="Basic and acidic residues" evidence="6">
    <location>
        <begin position="91"/>
        <end position="101"/>
    </location>
</feature>
<dbReference type="Gene3D" id="3.90.228.10">
    <property type="match status" value="2"/>
</dbReference>
<feature type="compositionally biased region" description="Gly residues" evidence="6">
    <location>
        <begin position="1016"/>
        <end position="1025"/>
    </location>
</feature>
<evidence type="ECO:0000256" key="2">
    <source>
        <dbReference type="ARBA" id="ARBA00022525"/>
    </source>
</evidence>
<feature type="compositionally biased region" description="Basic and acidic residues" evidence="6">
    <location>
        <begin position="1109"/>
        <end position="1119"/>
    </location>
</feature>
<feature type="compositionally biased region" description="Basic and acidic residues" evidence="6">
    <location>
        <begin position="1140"/>
        <end position="1154"/>
    </location>
</feature>
<dbReference type="GO" id="GO:0005634">
    <property type="term" value="C:nucleus"/>
    <property type="evidence" value="ECO:0007669"/>
    <property type="project" value="TreeGrafter"/>
</dbReference>
<dbReference type="GO" id="GO:0005576">
    <property type="term" value="C:extracellular region"/>
    <property type="evidence" value="ECO:0007669"/>
    <property type="project" value="UniProtKB-SubCell"/>
</dbReference>
<evidence type="ECO:0000256" key="4">
    <source>
        <dbReference type="ARBA" id="ARBA00023157"/>
    </source>
</evidence>
<feature type="region of interest" description="Disordered" evidence="6">
    <location>
        <begin position="1243"/>
        <end position="1286"/>
    </location>
</feature>
<evidence type="ECO:0000256" key="6">
    <source>
        <dbReference type="SAM" id="MobiDB-lite"/>
    </source>
</evidence>
<dbReference type="Proteomes" id="UP000221165">
    <property type="component" value="Unassembled WGS sequence"/>
</dbReference>
<evidence type="ECO:0000259" key="7">
    <source>
        <dbReference type="PROSITE" id="PS51110"/>
    </source>
</evidence>
<dbReference type="EMBL" id="MIGC01000183">
    <property type="protein sequence ID" value="PHJ25702.1"/>
    <property type="molecule type" value="Genomic_DNA"/>
</dbReference>
<feature type="region of interest" description="Disordered" evidence="6">
    <location>
        <begin position="2103"/>
        <end position="2276"/>
    </location>
</feature>
<feature type="region of interest" description="Disordered" evidence="6">
    <location>
        <begin position="1016"/>
        <end position="1047"/>
    </location>
</feature>
<keyword evidence="2" id="KW-0964">Secreted</keyword>
<keyword evidence="3" id="KW-0732">Signal</keyword>
<feature type="region of interest" description="Disordered" evidence="6">
    <location>
        <begin position="1605"/>
        <end position="1629"/>
    </location>
</feature>
<dbReference type="RefSeq" id="XP_067927348.1">
    <property type="nucleotide sequence ID" value="XM_068060677.1"/>
</dbReference>
<evidence type="ECO:0000256" key="1">
    <source>
        <dbReference type="ARBA" id="ARBA00004613"/>
    </source>
</evidence>
<dbReference type="SUPFAM" id="SSF56399">
    <property type="entry name" value="ADP-ribosylation"/>
    <property type="match status" value="1"/>
</dbReference>
<gene>
    <name evidence="8" type="ORF">CSUI_000443</name>
</gene>
<feature type="compositionally biased region" description="Basic and acidic residues" evidence="6">
    <location>
        <begin position="1033"/>
        <end position="1044"/>
    </location>
</feature>
<evidence type="ECO:0000313" key="9">
    <source>
        <dbReference type="Proteomes" id="UP000221165"/>
    </source>
</evidence>
<evidence type="ECO:0000256" key="5">
    <source>
        <dbReference type="ARBA" id="ARBA00023180"/>
    </source>
</evidence>
<feature type="compositionally biased region" description="Low complexity" evidence="6">
    <location>
        <begin position="1250"/>
        <end position="1261"/>
    </location>
</feature>
<feature type="region of interest" description="Disordered" evidence="6">
    <location>
        <begin position="385"/>
        <end position="411"/>
    </location>
</feature>
<dbReference type="GeneID" id="94423888"/>
<dbReference type="InterPro" id="IPR051712">
    <property type="entry name" value="ARTD-AVP"/>
</dbReference>
<dbReference type="PROSITE" id="PS51110">
    <property type="entry name" value="SAP_A"/>
    <property type="match status" value="1"/>
</dbReference>
<dbReference type="GO" id="GO:0003950">
    <property type="term" value="F:NAD+ poly-ADP-ribosyltransferase activity"/>
    <property type="evidence" value="ECO:0007669"/>
    <property type="project" value="TreeGrafter"/>
</dbReference>